<dbReference type="RefSeq" id="WP_152572555.1">
    <property type="nucleotide sequence ID" value="NZ_VIKU02000001.1"/>
</dbReference>
<reference evidence="2" key="2">
    <citation type="submission" date="2020-03" db="EMBL/GenBank/DDBJ databases">
        <title>Flavobacteriaceae bacterium strain TP-CH-4, a member of the family Flavobacteriaceae isolated from a deep-sea seamount.</title>
        <authorList>
            <person name="Zhang D.-C."/>
        </authorList>
    </citation>
    <scope>NUCLEOTIDE SEQUENCE</scope>
    <source>
        <strain evidence="2">TP-CH-4</strain>
    </source>
</reference>
<comment type="caution">
    <text evidence="2">The sequence shown here is derived from an EMBL/GenBank/DDBJ whole genome shotgun (WGS) entry which is preliminary data.</text>
</comment>
<proteinExistence type="predicted"/>
<dbReference type="Gene3D" id="3.60.15.10">
    <property type="entry name" value="Ribonuclease Z/Hydroxyacylglutathione hydrolase-like"/>
    <property type="match status" value="1"/>
</dbReference>
<dbReference type="InterPro" id="IPR036866">
    <property type="entry name" value="RibonucZ/Hydroxyglut_hydro"/>
</dbReference>
<dbReference type="SUPFAM" id="SSF56281">
    <property type="entry name" value="Metallo-hydrolase/oxidoreductase"/>
    <property type="match status" value="1"/>
</dbReference>
<protein>
    <submittedName>
        <fullName evidence="2">MBL fold metallo-hydrolase</fullName>
    </submittedName>
</protein>
<gene>
    <name evidence="2" type="ORF">FK220_001735</name>
</gene>
<evidence type="ECO:0000259" key="1">
    <source>
        <dbReference type="Pfam" id="PF00753"/>
    </source>
</evidence>
<dbReference type="InterPro" id="IPR052159">
    <property type="entry name" value="Competence_DNA_uptake"/>
</dbReference>
<evidence type="ECO:0000313" key="3">
    <source>
        <dbReference type="Proteomes" id="UP000707206"/>
    </source>
</evidence>
<dbReference type="PANTHER" id="PTHR30619:SF1">
    <property type="entry name" value="RECOMBINATION PROTEIN 2"/>
    <property type="match status" value="1"/>
</dbReference>
<feature type="domain" description="Metallo-beta-lactamase" evidence="1">
    <location>
        <begin position="29"/>
        <end position="87"/>
    </location>
</feature>
<organism evidence="2 3">
    <name type="scientific">Pelagihabitans pacificus</name>
    <dbReference type="NCBI Taxonomy" id="2696054"/>
    <lineage>
        <taxon>Bacteria</taxon>
        <taxon>Pseudomonadati</taxon>
        <taxon>Bacteroidota</taxon>
        <taxon>Flavobacteriia</taxon>
        <taxon>Flavobacteriales</taxon>
        <taxon>Flavobacteriaceae</taxon>
        <taxon>Pelagihabitans</taxon>
    </lineage>
</organism>
<evidence type="ECO:0000313" key="2">
    <source>
        <dbReference type="EMBL" id="NHF58043.1"/>
    </source>
</evidence>
<dbReference type="EMBL" id="VIKU02000001">
    <property type="protein sequence ID" value="NHF58043.1"/>
    <property type="molecule type" value="Genomic_DNA"/>
</dbReference>
<dbReference type="PANTHER" id="PTHR30619">
    <property type="entry name" value="DNA INTERNALIZATION/COMPETENCE PROTEIN COMEC/REC2"/>
    <property type="match status" value="1"/>
</dbReference>
<dbReference type="Pfam" id="PF00753">
    <property type="entry name" value="Lactamase_B"/>
    <property type="match status" value="1"/>
</dbReference>
<dbReference type="InterPro" id="IPR001279">
    <property type="entry name" value="Metallo-B-lactamas"/>
</dbReference>
<reference evidence="2" key="1">
    <citation type="submission" date="2019-07" db="EMBL/GenBank/DDBJ databases">
        <authorList>
            <person name="De-Chao Zhang Q."/>
        </authorList>
    </citation>
    <scope>NUCLEOTIDE SEQUENCE</scope>
    <source>
        <strain evidence="2">TP-CH-4</strain>
    </source>
</reference>
<accession>A0A967APP2</accession>
<keyword evidence="3" id="KW-1185">Reference proteome</keyword>
<name>A0A967APP2_9FLAO</name>
<dbReference type="Proteomes" id="UP000707206">
    <property type="component" value="Unassembled WGS sequence"/>
</dbReference>
<dbReference type="AlphaFoldDB" id="A0A967APP2"/>
<sequence>MNNALTTKIRMYRLHELGDCFLLSFNDTTSESHVLIDCGSFRNSNASSKKFKEITRDIRKIVGPKGIDLIVATHQHNDHMSGFQHARKDFESIGVEQVFLSWLDDENDALALDIGEQHNKVTRRLQSIRGRLKSDRRKELAPIRMALDEVVDERSFEIDHSFTGKATQFLKEVGTRPVQYLRPGQIVKVPNMSEDLVRIHVLGPPRNYKDIRSTNPRKGESYDRHLSSILFSIDELNNALSDQRADPNFPFNDKFKEKLSNKKNWSKDTLAQWKDYNKESWRNIDLDWLSIAKRFALHLNSYTNNTSLVLAFELVKLKKVLLFVGDAQAGNWRSWDAIDWKGDHPLDMDTLLRNTVFYKVGHHGSHNATSKKALDRMTHEDLVAFIPVNKKDPNLTKKNPWRMPAKNLYKALDKKTKGRIARMDEGKVQRKKNNWKARSLKVDPLFVEYTIKD</sequence>